<dbReference type="CDD" id="cd01127">
    <property type="entry name" value="TrwB_TraG_TraD_VirD4"/>
    <property type="match status" value="1"/>
</dbReference>
<evidence type="ECO:0000256" key="5">
    <source>
        <dbReference type="ARBA" id="ARBA00023136"/>
    </source>
</evidence>
<dbReference type="PANTHER" id="PTHR37937:SF1">
    <property type="entry name" value="CONJUGATIVE TRANSFER: DNA TRANSPORT"/>
    <property type="match status" value="1"/>
</dbReference>
<dbReference type="GO" id="GO:0005886">
    <property type="term" value="C:plasma membrane"/>
    <property type="evidence" value="ECO:0007669"/>
    <property type="project" value="UniProtKB-SubCell"/>
</dbReference>
<evidence type="ECO:0000313" key="9">
    <source>
        <dbReference type="EMBL" id="CAB4882111.1"/>
    </source>
</evidence>
<evidence type="ECO:0000256" key="2">
    <source>
        <dbReference type="ARBA" id="ARBA00022475"/>
    </source>
</evidence>
<dbReference type="InterPro" id="IPR027417">
    <property type="entry name" value="P-loop_NTPase"/>
</dbReference>
<dbReference type="InterPro" id="IPR032689">
    <property type="entry name" value="TraG-D_C"/>
</dbReference>
<gene>
    <name evidence="8" type="ORF">UFOPK3164_01275</name>
    <name evidence="9" type="ORF">UFOPK3427_01595</name>
    <name evidence="10" type="ORF">UFOPK4112_00321</name>
</gene>
<keyword evidence="4" id="KW-1133">Transmembrane helix</keyword>
<dbReference type="EMBL" id="CAFABE010000066">
    <property type="protein sequence ID" value="CAB4831868.1"/>
    <property type="molecule type" value="Genomic_DNA"/>
</dbReference>
<sequence>MESTSNSRKNVGYCVLFDPTGETSPSKGVERIGWSPLRAARQWDGALDISSAMVSSSQRRASGAAGIDHWSERAGALLAPLLYAAHHAQLDMATVVGWIDRRRGEPALEILESVAGDDHPSTSLLSGILASDSRELSSIWSTTSGVVGAYRSLGALNATRETLLDADLFVEHPNTLYICAPGRKQTLLAPLVVGLLSEIQSAGYRRNTPEQPLLFALDELANIAPLPDLPQLVSEGGGQGVLTIGCLQDLSQARARWGAEADGLLSLFSTTLLLGGVADMKTLRSISELAGEHTVIRQSESLSRDAKGLRTQSRSLSPQRENRLGIDEIAHGRANHGIVLDATKRLGWIRLSQAHRDEPWRSLVGGRTIKRAARSFEGVVRE</sequence>
<feature type="region of interest" description="Disordered" evidence="6">
    <location>
        <begin position="301"/>
        <end position="320"/>
    </location>
</feature>
<protein>
    <submittedName>
        <fullName evidence="9">Unannotated protein</fullName>
    </submittedName>
</protein>
<evidence type="ECO:0000259" key="7">
    <source>
        <dbReference type="Pfam" id="PF12696"/>
    </source>
</evidence>
<keyword evidence="5" id="KW-0472">Membrane</keyword>
<evidence type="ECO:0000256" key="1">
    <source>
        <dbReference type="ARBA" id="ARBA00004651"/>
    </source>
</evidence>
<keyword evidence="3" id="KW-0812">Transmembrane</keyword>
<evidence type="ECO:0000256" key="4">
    <source>
        <dbReference type="ARBA" id="ARBA00022989"/>
    </source>
</evidence>
<name>A0A6J7EJ11_9ZZZZ</name>
<dbReference type="EMBL" id="CAFBPM010000002">
    <property type="protein sequence ID" value="CAB5011197.1"/>
    <property type="molecule type" value="Genomic_DNA"/>
</dbReference>
<proteinExistence type="predicted"/>
<evidence type="ECO:0000313" key="8">
    <source>
        <dbReference type="EMBL" id="CAB4831868.1"/>
    </source>
</evidence>
<reference evidence="9" key="1">
    <citation type="submission" date="2020-05" db="EMBL/GenBank/DDBJ databases">
        <authorList>
            <person name="Chiriac C."/>
            <person name="Salcher M."/>
            <person name="Ghai R."/>
            <person name="Kavagutti S V."/>
        </authorList>
    </citation>
    <scope>NUCLEOTIDE SEQUENCE</scope>
</reference>
<dbReference type="Pfam" id="PF12696">
    <property type="entry name" value="TraG-D_C"/>
    <property type="match status" value="1"/>
</dbReference>
<evidence type="ECO:0000256" key="3">
    <source>
        <dbReference type="ARBA" id="ARBA00022692"/>
    </source>
</evidence>
<dbReference type="EMBL" id="CAFBLT010000002">
    <property type="protein sequence ID" value="CAB4882111.1"/>
    <property type="molecule type" value="Genomic_DNA"/>
</dbReference>
<evidence type="ECO:0000313" key="10">
    <source>
        <dbReference type="EMBL" id="CAB5011197.1"/>
    </source>
</evidence>
<organism evidence="9">
    <name type="scientific">freshwater metagenome</name>
    <dbReference type="NCBI Taxonomy" id="449393"/>
    <lineage>
        <taxon>unclassified sequences</taxon>
        <taxon>metagenomes</taxon>
        <taxon>ecological metagenomes</taxon>
    </lineage>
</organism>
<dbReference type="AlphaFoldDB" id="A0A6J7EJ11"/>
<feature type="domain" description="TraD/TraG TraM recognition site" evidence="7">
    <location>
        <begin position="212"/>
        <end position="322"/>
    </location>
</feature>
<keyword evidence="2" id="KW-1003">Cell membrane</keyword>
<comment type="subcellular location">
    <subcellularLocation>
        <location evidence="1">Cell membrane</location>
        <topology evidence="1">Multi-pass membrane protein</topology>
    </subcellularLocation>
</comment>
<evidence type="ECO:0000256" key="6">
    <source>
        <dbReference type="SAM" id="MobiDB-lite"/>
    </source>
</evidence>
<dbReference type="Gene3D" id="3.40.50.300">
    <property type="entry name" value="P-loop containing nucleotide triphosphate hydrolases"/>
    <property type="match status" value="1"/>
</dbReference>
<dbReference type="PANTHER" id="PTHR37937">
    <property type="entry name" value="CONJUGATIVE TRANSFER: DNA TRANSPORT"/>
    <property type="match status" value="1"/>
</dbReference>
<accession>A0A6J7EJ11</accession>
<feature type="compositionally biased region" description="Polar residues" evidence="6">
    <location>
        <begin position="310"/>
        <end position="319"/>
    </location>
</feature>
<dbReference type="SUPFAM" id="SSF52540">
    <property type="entry name" value="P-loop containing nucleoside triphosphate hydrolases"/>
    <property type="match status" value="1"/>
</dbReference>
<dbReference type="InterPro" id="IPR051539">
    <property type="entry name" value="T4SS-coupling_protein"/>
</dbReference>